<dbReference type="Gene3D" id="1.10.490.10">
    <property type="entry name" value="Globins"/>
    <property type="match status" value="2"/>
</dbReference>
<dbReference type="Bgee" id="ENSACLG00000016048">
    <property type="expression patterns" value="Expressed in spleen and 8 other cell types or tissues"/>
</dbReference>
<dbReference type="PANTHER" id="PTHR11442">
    <property type="entry name" value="HEMOGLOBIN FAMILY MEMBER"/>
    <property type="match status" value="1"/>
</dbReference>
<dbReference type="InterPro" id="IPR002338">
    <property type="entry name" value="Hemoglobin_a-typ"/>
</dbReference>
<evidence type="ECO:0000256" key="1">
    <source>
        <dbReference type="ARBA" id="ARBA00002650"/>
    </source>
</evidence>
<dbReference type="GO" id="GO:0004601">
    <property type="term" value="F:peroxidase activity"/>
    <property type="evidence" value="ECO:0007669"/>
    <property type="project" value="TreeGrafter"/>
</dbReference>
<dbReference type="PROSITE" id="PS01033">
    <property type="entry name" value="GLOBIN"/>
    <property type="match status" value="1"/>
</dbReference>
<evidence type="ECO:0000256" key="7">
    <source>
        <dbReference type="ARBA" id="ARBA00022723"/>
    </source>
</evidence>
<dbReference type="GO" id="GO:0005833">
    <property type="term" value="C:hemoglobin complex"/>
    <property type="evidence" value="ECO:0007669"/>
    <property type="project" value="InterPro"/>
</dbReference>
<comment type="function">
    <text evidence="1">Involved in oxygen transport from gills to the various peripheral tissues.</text>
</comment>
<reference evidence="11" key="3">
    <citation type="submission" date="2025-09" db="UniProtKB">
        <authorList>
            <consortium name="Ensembl"/>
        </authorList>
    </citation>
    <scope>IDENTIFICATION</scope>
</reference>
<dbReference type="FunFam" id="1.10.490.10:FF:000002">
    <property type="entry name" value="Hemoglobin subunit alpha"/>
    <property type="match status" value="1"/>
</dbReference>
<dbReference type="GO" id="GO:0046872">
    <property type="term" value="F:metal ion binding"/>
    <property type="evidence" value="ECO:0007669"/>
    <property type="project" value="UniProtKB-KW"/>
</dbReference>
<dbReference type="Pfam" id="PF00042">
    <property type="entry name" value="Globin"/>
    <property type="match status" value="2"/>
</dbReference>
<evidence type="ECO:0000256" key="6">
    <source>
        <dbReference type="ARBA" id="ARBA00022621"/>
    </source>
</evidence>
<dbReference type="InterPro" id="IPR012292">
    <property type="entry name" value="Globin/Proto"/>
</dbReference>
<dbReference type="GO" id="GO:0019825">
    <property type="term" value="F:oxygen binding"/>
    <property type="evidence" value="ECO:0007669"/>
    <property type="project" value="InterPro"/>
</dbReference>
<name>A0A3P8Q3P1_ASTCA</name>
<dbReference type="OMA" id="MYFPAEF"/>
<keyword evidence="7" id="KW-0479">Metal-binding</keyword>
<evidence type="ECO:0000256" key="8">
    <source>
        <dbReference type="ARBA" id="ARBA00023004"/>
    </source>
</evidence>
<protein>
    <recommendedName>
        <fullName evidence="10">Globin domain-containing protein</fullName>
    </recommendedName>
</protein>
<dbReference type="InterPro" id="IPR009050">
    <property type="entry name" value="Globin-like_sf"/>
</dbReference>
<feature type="domain" description="Globin" evidence="10">
    <location>
        <begin position="2"/>
        <end position="203"/>
    </location>
</feature>
<accession>A0A3P8Q3P1</accession>
<keyword evidence="4 9" id="KW-0813">Transport</keyword>
<evidence type="ECO:0000313" key="11">
    <source>
        <dbReference type="Ensembl" id="ENSACLP00000023589.2"/>
    </source>
</evidence>
<evidence type="ECO:0000259" key="10">
    <source>
        <dbReference type="PROSITE" id="PS01033"/>
    </source>
</evidence>
<reference evidence="11" key="1">
    <citation type="submission" date="2018-05" db="EMBL/GenBank/DDBJ databases">
        <authorList>
            <person name="Datahose"/>
        </authorList>
    </citation>
    <scope>NUCLEOTIDE SEQUENCE</scope>
</reference>
<dbReference type="GO" id="GO:0031720">
    <property type="term" value="F:haptoglobin binding"/>
    <property type="evidence" value="ECO:0007669"/>
    <property type="project" value="TreeGrafter"/>
</dbReference>
<dbReference type="SUPFAM" id="SSF46458">
    <property type="entry name" value="Globin-like"/>
    <property type="match status" value="2"/>
</dbReference>
<evidence type="ECO:0000313" key="12">
    <source>
        <dbReference type="Proteomes" id="UP000265100"/>
    </source>
</evidence>
<sequence>MSLSSKDKTLVKTFWAKVESKGAEMGGEALGRMLVAYPQTKTYFSHWGDLSPNSPQVKKHGATIMAAVGKAVKNIDDLTNHLSKLSELHASQLRVDPANFKILTHSMILVLGMYFPADFTPEKLWAAVGKAVKNIDDLTNHLSKLSELHASQLRVDPANFKILTHSMILVLGMYFPADFTPEVHVSMDKFFNNVAWALSERYR</sequence>
<dbReference type="Ensembl" id="ENSACLT00000024156.2">
    <property type="protein sequence ID" value="ENSACLP00000023589.2"/>
    <property type="gene ID" value="ENSACLG00000016321.2"/>
</dbReference>
<dbReference type="GeneTree" id="ENSGT00940000163288"/>
<dbReference type="PRINTS" id="PR00612">
    <property type="entry name" value="ALPHAHAEM"/>
</dbReference>
<dbReference type="GO" id="GO:0031838">
    <property type="term" value="C:haptoglobin-hemoglobin complex"/>
    <property type="evidence" value="ECO:0007669"/>
    <property type="project" value="TreeGrafter"/>
</dbReference>
<dbReference type="Proteomes" id="UP000265100">
    <property type="component" value="Chromosome 4"/>
</dbReference>
<dbReference type="PANTHER" id="PTHR11442:SF93">
    <property type="entry name" value="ALPHA GLOBIN-LIKE-RELATED"/>
    <property type="match status" value="1"/>
</dbReference>
<dbReference type="OrthoDB" id="8390427at2759"/>
<evidence type="ECO:0000256" key="2">
    <source>
        <dbReference type="ARBA" id="ARBA00008705"/>
    </source>
</evidence>
<evidence type="ECO:0000256" key="4">
    <source>
        <dbReference type="ARBA" id="ARBA00022448"/>
    </source>
</evidence>
<keyword evidence="12" id="KW-1185">Reference proteome</keyword>
<organism evidence="11 12">
    <name type="scientific">Astatotilapia calliptera</name>
    <name type="common">Eastern happy</name>
    <name type="synonym">Chromis callipterus</name>
    <dbReference type="NCBI Taxonomy" id="8154"/>
    <lineage>
        <taxon>Eukaryota</taxon>
        <taxon>Metazoa</taxon>
        <taxon>Chordata</taxon>
        <taxon>Craniata</taxon>
        <taxon>Vertebrata</taxon>
        <taxon>Euteleostomi</taxon>
        <taxon>Actinopterygii</taxon>
        <taxon>Neopterygii</taxon>
        <taxon>Teleostei</taxon>
        <taxon>Neoteleostei</taxon>
        <taxon>Acanthomorphata</taxon>
        <taxon>Ovalentaria</taxon>
        <taxon>Cichlomorphae</taxon>
        <taxon>Cichliformes</taxon>
        <taxon>Cichlidae</taxon>
        <taxon>African cichlids</taxon>
        <taxon>Pseudocrenilabrinae</taxon>
        <taxon>Haplochromini</taxon>
        <taxon>Astatotilapia</taxon>
    </lineage>
</organism>
<dbReference type="GO" id="GO:0042744">
    <property type="term" value="P:hydrogen peroxide catabolic process"/>
    <property type="evidence" value="ECO:0007669"/>
    <property type="project" value="TreeGrafter"/>
</dbReference>
<evidence type="ECO:0000256" key="3">
    <source>
        <dbReference type="ARBA" id="ARBA00011125"/>
    </source>
</evidence>
<keyword evidence="8" id="KW-0408">Iron</keyword>
<proteinExistence type="inferred from homology"/>
<dbReference type="GO" id="GO:0043177">
    <property type="term" value="F:organic acid binding"/>
    <property type="evidence" value="ECO:0007669"/>
    <property type="project" value="TreeGrafter"/>
</dbReference>
<dbReference type="InterPro" id="IPR000971">
    <property type="entry name" value="Globin"/>
</dbReference>
<dbReference type="InterPro" id="IPR050056">
    <property type="entry name" value="Hemoglobin_oxygen_transport"/>
</dbReference>
<comment type="subunit">
    <text evidence="3">Heterotetramer of two alpha chains and two beta chains.</text>
</comment>
<comment type="similarity">
    <text evidence="2 9">Belongs to the globin family.</text>
</comment>
<evidence type="ECO:0000256" key="9">
    <source>
        <dbReference type="RuleBase" id="RU000356"/>
    </source>
</evidence>
<dbReference type="GO" id="GO:0005344">
    <property type="term" value="F:oxygen carrier activity"/>
    <property type="evidence" value="ECO:0007669"/>
    <property type="project" value="UniProtKB-KW"/>
</dbReference>
<dbReference type="GO" id="GO:0020037">
    <property type="term" value="F:heme binding"/>
    <property type="evidence" value="ECO:0007669"/>
    <property type="project" value="InterPro"/>
</dbReference>
<reference evidence="11" key="2">
    <citation type="submission" date="2025-08" db="UniProtKB">
        <authorList>
            <consortium name="Ensembl"/>
        </authorList>
    </citation>
    <scope>IDENTIFICATION</scope>
</reference>
<dbReference type="GO" id="GO:0072562">
    <property type="term" value="C:blood microparticle"/>
    <property type="evidence" value="ECO:0007669"/>
    <property type="project" value="TreeGrafter"/>
</dbReference>
<dbReference type="AlphaFoldDB" id="A0A3P8Q3P1"/>
<evidence type="ECO:0000256" key="5">
    <source>
        <dbReference type="ARBA" id="ARBA00022617"/>
    </source>
</evidence>
<dbReference type="CDD" id="cd08927">
    <property type="entry name" value="Hb-alpha-like"/>
    <property type="match status" value="1"/>
</dbReference>
<dbReference type="STRING" id="8154.ENSACLP00000023589"/>
<keyword evidence="5 9" id="KW-0349">Heme</keyword>
<keyword evidence="6 9" id="KW-0561">Oxygen transport</keyword>